<feature type="compositionally biased region" description="Low complexity" evidence="1">
    <location>
        <begin position="90"/>
        <end position="105"/>
    </location>
</feature>
<gene>
    <name evidence="2" type="ORF">EHS25_003574</name>
</gene>
<feature type="region of interest" description="Disordered" evidence="1">
    <location>
        <begin position="82"/>
        <end position="117"/>
    </location>
</feature>
<dbReference type="Proteomes" id="UP000279259">
    <property type="component" value="Unassembled WGS sequence"/>
</dbReference>
<accession>A0A427Y7M1</accession>
<evidence type="ECO:0000256" key="1">
    <source>
        <dbReference type="SAM" id="MobiDB-lite"/>
    </source>
</evidence>
<proteinExistence type="predicted"/>
<keyword evidence="3" id="KW-1185">Reference proteome</keyword>
<sequence length="693" mass="72573">MNALRTLPILNRPSRPASPAPPGPTTQVTTSTATGHPSQPSGTADPRTRARSLSRQITDKVAGLQINHAPNGAGAVVTITPSQPVGAKKGTSPPGSRPTTPWAAAAPPPPAVAPSDGAAPQGGYMDVLGLRLNESVNKACFGVDFKAKKGFRNGAGWNVGESVVKELPYPPSDAYLIRAVLRTAVRSLSIYATRLESLLLPALTDASFGSPLNLTAHSPSAFPLNPVQHFAVSVAHAAWETCEVLEQTLETGKWPKFVSEALRPVMDKLDLVVGKVNQPILLGLKRDLVASISRTEGTSPPGGKVVGLASIPAPTGPNVPVSRENSMQPSSRLVKEVSGGGHPRSLAIPTCLQHFAARVDGARKALEFVAAPCADDGEGWITGVVVAVVWKGMCIISEKDLTAPGGRPPSPGSVSKALHNLSKEKDGHAPTASNHYGAAGLGGVTAKLTNGLSILPSRSASRPPSPPHSKLDGMTHALMSFEALVKRLANGLVQPPNSTPPSDPHATEHLAREALHEALEALTSFRLASAAMGGPHGPARILGSLRRVRDDIDDESEEALDDALEDLPAVVLFAVLHRQANAALSHIRITDEKLGLVELRLKSPAEVYGWSRAEFEKQVLSGFGAAEEWGRRVAVVLKGEVERVLGELGRVVAHEHEGNEGGKVSRETKEAGDWVKALGVAAEARAGIKVVGA</sequence>
<protein>
    <submittedName>
        <fullName evidence="2">Uncharacterized protein</fullName>
    </submittedName>
</protein>
<name>A0A427Y7M1_9TREE</name>
<evidence type="ECO:0000313" key="3">
    <source>
        <dbReference type="Proteomes" id="UP000279259"/>
    </source>
</evidence>
<reference evidence="2 3" key="1">
    <citation type="submission" date="2018-11" db="EMBL/GenBank/DDBJ databases">
        <title>Genome sequence of Saitozyma podzolica DSM 27192.</title>
        <authorList>
            <person name="Aliyu H."/>
            <person name="Gorte O."/>
            <person name="Ochsenreither K."/>
        </authorList>
    </citation>
    <scope>NUCLEOTIDE SEQUENCE [LARGE SCALE GENOMIC DNA]</scope>
    <source>
        <strain evidence="2 3">DSM 27192</strain>
    </source>
</reference>
<organism evidence="2 3">
    <name type="scientific">Saitozyma podzolica</name>
    <dbReference type="NCBI Taxonomy" id="1890683"/>
    <lineage>
        <taxon>Eukaryota</taxon>
        <taxon>Fungi</taxon>
        <taxon>Dikarya</taxon>
        <taxon>Basidiomycota</taxon>
        <taxon>Agaricomycotina</taxon>
        <taxon>Tremellomycetes</taxon>
        <taxon>Tremellales</taxon>
        <taxon>Trimorphomycetaceae</taxon>
        <taxon>Saitozyma</taxon>
    </lineage>
</organism>
<feature type="region of interest" description="Disordered" evidence="1">
    <location>
        <begin position="316"/>
        <end position="339"/>
    </location>
</feature>
<feature type="region of interest" description="Disordered" evidence="1">
    <location>
        <begin position="454"/>
        <end position="473"/>
    </location>
</feature>
<evidence type="ECO:0000313" key="2">
    <source>
        <dbReference type="EMBL" id="RSH87085.1"/>
    </source>
</evidence>
<dbReference type="AlphaFoldDB" id="A0A427Y7M1"/>
<feature type="compositionally biased region" description="Polar residues" evidence="1">
    <location>
        <begin position="25"/>
        <end position="42"/>
    </location>
</feature>
<dbReference type="EMBL" id="RSCD01000018">
    <property type="protein sequence ID" value="RSH87085.1"/>
    <property type="molecule type" value="Genomic_DNA"/>
</dbReference>
<comment type="caution">
    <text evidence="2">The sequence shown here is derived from an EMBL/GenBank/DDBJ whole genome shotgun (WGS) entry which is preliminary data.</text>
</comment>
<feature type="region of interest" description="Disordered" evidence="1">
    <location>
        <begin position="1"/>
        <end position="62"/>
    </location>
</feature>
<dbReference type="OrthoDB" id="1734943at2759"/>